<comment type="caution">
    <text evidence="4">The sequence shown here is derived from an EMBL/GenBank/DDBJ whole genome shotgun (WGS) entry which is preliminary data.</text>
</comment>
<dbReference type="EMBL" id="JAPJZI010000002">
    <property type="protein sequence ID" value="MDA5401192.1"/>
    <property type="molecule type" value="Genomic_DNA"/>
</dbReference>
<dbReference type="InterPro" id="IPR003646">
    <property type="entry name" value="SH3-like_bac-type"/>
</dbReference>
<keyword evidence="2" id="KW-1133">Transmembrane helix</keyword>
<gene>
    <name evidence="4" type="ORF">OQ273_21650</name>
</gene>
<dbReference type="PANTHER" id="PTHR34408">
    <property type="entry name" value="FAMILY PROTEIN, PUTATIVE-RELATED"/>
    <property type="match status" value="1"/>
</dbReference>
<feature type="region of interest" description="Disordered" evidence="1">
    <location>
        <begin position="101"/>
        <end position="120"/>
    </location>
</feature>
<feature type="transmembrane region" description="Helical" evidence="2">
    <location>
        <begin position="28"/>
        <end position="50"/>
    </location>
</feature>
<evidence type="ECO:0000313" key="4">
    <source>
        <dbReference type="EMBL" id="MDA5401192.1"/>
    </source>
</evidence>
<organism evidence="4 5">
    <name type="scientific">Hoeflea prorocentri</name>
    <dbReference type="NCBI Taxonomy" id="1922333"/>
    <lineage>
        <taxon>Bacteria</taxon>
        <taxon>Pseudomonadati</taxon>
        <taxon>Pseudomonadota</taxon>
        <taxon>Alphaproteobacteria</taxon>
        <taxon>Hyphomicrobiales</taxon>
        <taxon>Rhizobiaceae</taxon>
        <taxon>Hoeflea</taxon>
    </lineage>
</organism>
<dbReference type="PANTHER" id="PTHR34408:SF1">
    <property type="entry name" value="GLYCOSYL HYDROLASE FAMILY 19 DOMAIN-CONTAINING PROTEIN HI_1415"/>
    <property type="match status" value="1"/>
</dbReference>
<dbReference type="SMART" id="SM00287">
    <property type="entry name" value="SH3b"/>
    <property type="match status" value="2"/>
</dbReference>
<keyword evidence="2" id="KW-0812">Transmembrane</keyword>
<accession>A0A9X3UMH7</accession>
<dbReference type="RefSeq" id="WP_267993187.1">
    <property type="nucleotide sequence ID" value="NZ_JAPJZI010000002.1"/>
</dbReference>
<feature type="domain" description="SH3b" evidence="3">
    <location>
        <begin position="341"/>
        <end position="402"/>
    </location>
</feature>
<feature type="domain" description="SH3b" evidence="3">
    <location>
        <begin position="238"/>
        <end position="303"/>
    </location>
</feature>
<dbReference type="Gene3D" id="2.30.30.40">
    <property type="entry name" value="SH3 Domains"/>
    <property type="match status" value="2"/>
</dbReference>
<evidence type="ECO:0000256" key="2">
    <source>
        <dbReference type="SAM" id="Phobius"/>
    </source>
</evidence>
<dbReference type="Proteomes" id="UP001151234">
    <property type="component" value="Unassembled WGS sequence"/>
</dbReference>
<evidence type="ECO:0000256" key="1">
    <source>
        <dbReference type="SAM" id="MobiDB-lite"/>
    </source>
</evidence>
<keyword evidence="5" id="KW-1185">Reference proteome</keyword>
<dbReference type="AlphaFoldDB" id="A0A9X3UMH7"/>
<dbReference type="Pfam" id="PF08239">
    <property type="entry name" value="SH3_3"/>
    <property type="match status" value="1"/>
</dbReference>
<reference evidence="4" key="1">
    <citation type="submission" date="2022-11" db="EMBL/GenBank/DDBJ databases">
        <title>Draft genome sequence of Hoeflea poritis E7-10 and Hoeflea prorocentri PM5-8, separated from scleractinian coral Porites lutea and marine dinoflagellate.</title>
        <authorList>
            <person name="Zhang G."/>
            <person name="Wei Q."/>
            <person name="Cai L."/>
        </authorList>
    </citation>
    <scope>NUCLEOTIDE SEQUENCE</scope>
    <source>
        <strain evidence="4">PM5-8</strain>
    </source>
</reference>
<dbReference type="InterPro" id="IPR052354">
    <property type="entry name" value="Cell_Wall_Dynamics_Protein"/>
</dbReference>
<name>A0A9X3UMH7_9HYPH</name>
<protein>
    <submittedName>
        <fullName evidence="4">SH3 domain-containing protein</fullName>
    </submittedName>
</protein>
<evidence type="ECO:0000259" key="3">
    <source>
        <dbReference type="SMART" id="SM00287"/>
    </source>
</evidence>
<evidence type="ECO:0000313" key="5">
    <source>
        <dbReference type="Proteomes" id="UP001151234"/>
    </source>
</evidence>
<sequence>MGRQARTMGGFAAGLARRQVPARGPGRLVAIGVVTVFGILAGSAVGAALYRTVLQEPAATAMSMLEVAPAAIAAENEKPAARIAAKPDAEPNDLATASVVGDAASSTQNGGKPQGGIANSASAAVTASSVERAADARFVRRETDTRAPSVHVSPARFKTAFAQPILAGTLTDSGETVDAARTGSIIPPSAIVEFAETESEIIEMESKLTALGAEHFKVPQQSSVVPVPAPPVAATALPEPGLVNAKTRKWVNMRSAPNNKARVLAVVPAQADIFADENCTRWCGVVYEGRKGFIYRTFITRAERSSKPVKVASVATDDDGAFKASSVSAYAVANAEAENMGFKKGCARKWVNLRAGPSSKSEVLTIVPADAEIMVETDCKWCGVVYKGQKGYIYKSFVMYEDENNG</sequence>
<proteinExistence type="predicted"/>
<keyword evidence="2" id="KW-0472">Membrane</keyword>